<organism evidence="8 9">
    <name type="scientific">Lingula anatina</name>
    <name type="common">Brachiopod</name>
    <name type="synonym">Lingula unguis</name>
    <dbReference type="NCBI Taxonomy" id="7574"/>
    <lineage>
        <taxon>Eukaryota</taxon>
        <taxon>Metazoa</taxon>
        <taxon>Spiralia</taxon>
        <taxon>Lophotrochozoa</taxon>
        <taxon>Brachiopoda</taxon>
        <taxon>Linguliformea</taxon>
        <taxon>Lingulata</taxon>
        <taxon>Lingulida</taxon>
        <taxon>Linguloidea</taxon>
        <taxon>Lingulidae</taxon>
        <taxon>Lingula</taxon>
    </lineage>
</organism>
<keyword evidence="6 7" id="KW-0472">Membrane</keyword>
<dbReference type="InterPro" id="IPR006043">
    <property type="entry name" value="NCS2"/>
</dbReference>
<comment type="similarity">
    <text evidence="2">Belongs to the nucleobase:cation symporter-2 (NCS2) (TC 2.A.40) family.</text>
</comment>
<feature type="transmembrane region" description="Helical" evidence="7">
    <location>
        <begin position="531"/>
        <end position="551"/>
    </location>
</feature>
<evidence type="ECO:0000313" key="10">
    <source>
        <dbReference type="RefSeq" id="XP_023931885.1"/>
    </source>
</evidence>
<evidence type="ECO:0000256" key="7">
    <source>
        <dbReference type="SAM" id="Phobius"/>
    </source>
</evidence>
<evidence type="ECO:0000256" key="3">
    <source>
        <dbReference type="ARBA" id="ARBA00022448"/>
    </source>
</evidence>
<name>A0A2R2MNU1_LINAN</name>
<feature type="transmembrane region" description="Helical" evidence="7">
    <location>
        <begin position="59"/>
        <end position="85"/>
    </location>
</feature>
<evidence type="ECO:0000256" key="2">
    <source>
        <dbReference type="ARBA" id="ARBA00008821"/>
    </source>
</evidence>
<dbReference type="PANTHER" id="PTHR11119">
    <property type="entry name" value="XANTHINE-URACIL / VITAMIN C PERMEASE FAMILY MEMBER"/>
    <property type="match status" value="1"/>
</dbReference>
<dbReference type="Pfam" id="PF00860">
    <property type="entry name" value="Xan_ur_permease"/>
    <property type="match status" value="1"/>
</dbReference>
<evidence type="ECO:0000256" key="5">
    <source>
        <dbReference type="ARBA" id="ARBA00022989"/>
    </source>
</evidence>
<dbReference type="RefSeq" id="XP_023931885.1">
    <property type="nucleotide sequence ID" value="XM_024076117.1"/>
</dbReference>
<dbReference type="STRING" id="7574.A0A2R2MNU1"/>
<evidence type="ECO:0000256" key="6">
    <source>
        <dbReference type="ARBA" id="ARBA00023136"/>
    </source>
</evidence>
<dbReference type="GO" id="GO:0022857">
    <property type="term" value="F:transmembrane transporter activity"/>
    <property type="evidence" value="ECO:0007669"/>
    <property type="project" value="InterPro"/>
</dbReference>
<dbReference type="RefSeq" id="XP_023931884.1">
    <property type="nucleotide sequence ID" value="XM_024076116.1"/>
</dbReference>
<dbReference type="GO" id="GO:0005886">
    <property type="term" value="C:plasma membrane"/>
    <property type="evidence" value="ECO:0007669"/>
    <property type="project" value="UniProtKB-ARBA"/>
</dbReference>
<feature type="transmembrane region" description="Helical" evidence="7">
    <location>
        <begin position="241"/>
        <end position="260"/>
    </location>
</feature>
<protein>
    <submittedName>
        <fullName evidence="9 10">Solute carrier family 23 member 1 isoform X1</fullName>
    </submittedName>
</protein>
<dbReference type="Proteomes" id="UP000085678">
    <property type="component" value="Unplaced"/>
</dbReference>
<keyword evidence="3" id="KW-0813">Transport</keyword>
<dbReference type="KEGG" id="lak:106160028"/>
<dbReference type="GeneID" id="106160028"/>
<comment type="subcellular location">
    <subcellularLocation>
        <location evidence="1">Membrane</location>
        <topology evidence="1">Multi-pass membrane protein</topology>
    </subcellularLocation>
</comment>
<evidence type="ECO:0000313" key="9">
    <source>
        <dbReference type="RefSeq" id="XP_023931884.1"/>
    </source>
</evidence>
<feature type="transmembrane region" description="Helical" evidence="7">
    <location>
        <begin position="281"/>
        <end position="305"/>
    </location>
</feature>
<proteinExistence type="inferred from homology"/>
<feature type="transmembrane region" description="Helical" evidence="7">
    <location>
        <begin position="347"/>
        <end position="366"/>
    </location>
</feature>
<evidence type="ECO:0000256" key="4">
    <source>
        <dbReference type="ARBA" id="ARBA00022692"/>
    </source>
</evidence>
<sequence>MAENPAFEKGDSVQDIQIIPGELVDRNHTSGEVTITESTENGSDKDDDRLQYSIEDVPPWYMCIFLGLQHYLTMFGATVVIPFILSPALCVAGDKIVTSQLIGTIFFVSGVATLLQTLFGCRLPIVQGGTFSFLVPTFAILNLPRWQCPTILTQVQAANYTQFNQTIPNIVVGSAEHTEVWQSRIREIQGAIMVASLFQLIIGFSGVMGILLRFIGPLAIAPTIALVGLSLFKPASDFSSTHWWIAILTIILIAVFSQYMRRIKIPCCGYSKKDGCHRVGYPIFTLFPVILSIVIVWGICAIITFTSDVTGWFPEDKDSWGFGARTDSRGSVLTDAPWFRFPYPGQWGLPTVSVSAVFGMLAGVLASMVESVGDYYACARLSGAPPPPVHAINRGIGVEGLGCIIAGIWGTGNGTTSYSENIGAIGITKVGSRRVIQFGAIFMLLLGVLGKFGALFVTIPDPVVGGVFMVMFGIITAVGISNLQFVDLNSPRNLFILGFSFFFGLSLPQWLTANPNAIQTGSETMDQILTVLFSTSMFVGGAVGFVLDNTIPGTDKERGILQWRKQVHGDTSDAQVTTGLECYDLPFGMSAIGKTSCLKYVPFCPTFSNKSWSCKCCPKACTCCHGDDGNRADDMVMVTSSGDQAVTNNGFYNTKI</sequence>
<feature type="transmembrane region" description="Helical" evidence="7">
    <location>
        <begin position="97"/>
        <end position="119"/>
    </location>
</feature>
<gene>
    <name evidence="9 10" type="primary">LOC106160028</name>
</gene>
<dbReference type="InterPro" id="IPR006042">
    <property type="entry name" value="Xan_ur_permease"/>
</dbReference>
<reference evidence="9 10" key="1">
    <citation type="submission" date="2025-04" db="UniProtKB">
        <authorList>
            <consortium name="RefSeq"/>
        </authorList>
    </citation>
    <scope>IDENTIFICATION</scope>
    <source>
        <tissue evidence="9 10">Gonads</tissue>
    </source>
</reference>
<keyword evidence="4 7" id="KW-0812">Transmembrane</keyword>
<evidence type="ECO:0000313" key="8">
    <source>
        <dbReference type="Proteomes" id="UP000085678"/>
    </source>
</evidence>
<feature type="transmembrane region" description="Helical" evidence="7">
    <location>
        <begin position="463"/>
        <end position="482"/>
    </location>
</feature>
<feature type="transmembrane region" description="Helical" evidence="7">
    <location>
        <begin position="494"/>
        <end position="511"/>
    </location>
</feature>
<dbReference type="PROSITE" id="PS01116">
    <property type="entry name" value="XANTH_URACIL_PERMASE"/>
    <property type="match status" value="1"/>
</dbReference>
<feature type="transmembrane region" description="Helical" evidence="7">
    <location>
        <begin position="191"/>
        <end position="221"/>
    </location>
</feature>
<feature type="transmembrane region" description="Helical" evidence="7">
    <location>
        <begin position="125"/>
        <end position="143"/>
    </location>
</feature>
<feature type="transmembrane region" description="Helical" evidence="7">
    <location>
        <begin position="435"/>
        <end position="457"/>
    </location>
</feature>
<keyword evidence="5 7" id="KW-1133">Transmembrane helix</keyword>
<accession>A0A2R2MNU1</accession>
<keyword evidence="8" id="KW-1185">Reference proteome</keyword>
<evidence type="ECO:0000256" key="1">
    <source>
        <dbReference type="ARBA" id="ARBA00004141"/>
    </source>
</evidence>
<dbReference type="AlphaFoldDB" id="A0A2R2MNU1"/>
<dbReference type="OrthoDB" id="1641903at2759"/>